<dbReference type="EMBL" id="CM026432">
    <property type="protein sequence ID" value="KAG0556552.1"/>
    <property type="molecule type" value="Genomic_DNA"/>
</dbReference>
<evidence type="ECO:0000313" key="2">
    <source>
        <dbReference type="EMBL" id="KAG0556552.1"/>
    </source>
</evidence>
<dbReference type="Proteomes" id="UP000822688">
    <property type="component" value="Chromosome 11"/>
</dbReference>
<proteinExistence type="inferred from homology"/>
<protein>
    <submittedName>
        <fullName evidence="2">Uncharacterized protein</fullName>
    </submittedName>
</protein>
<dbReference type="InterPro" id="IPR039274">
    <property type="entry name" value="FPF1"/>
</dbReference>
<sequence length="113" mass="13021">MGGVWVFNDGITKLIENPLAVPINENNMTGVKRKVLVHLASNEAMTSHEILEQKLREAGWTRYWDGDTSLRQYHKSDCCCDLISLPKSFAYMKSMHMYDIVVKNPNAFRVRDM</sequence>
<organism evidence="2 3">
    <name type="scientific">Ceratodon purpureus</name>
    <name type="common">Fire moss</name>
    <name type="synonym">Dicranum purpureum</name>
    <dbReference type="NCBI Taxonomy" id="3225"/>
    <lineage>
        <taxon>Eukaryota</taxon>
        <taxon>Viridiplantae</taxon>
        <taxon>Streptophyta</taxon>
        <taxon>Embryophyta</taxon>
        <taxon>Bryophyta</taxon>
        <taxon>Bryophytina</taxon>
        <taxon>Bryopsida</taxon>
        <taxon>Dicranidae</taxon>
        <taxon>Pseudoditrichales</taxon>
        <taxon>Ditrichaceae</taxon>
        <taxon>Ceratodon</taxon>
    </lineage>
</organism>
<dbReference type="AlphaFoldDB" id="A0A8T0GHA3"/>
<gene>
    <name evidence="2" type="ORF">KC19_11G062100</name>
</gene>
<evidence type="ECO:0000256" key="1">
    <source>
        <dbReference type="ARBA" id="ARBA00008013"/>
    </source>
</evidence>
<reference evidence="2 3" key="1">
    <citation type="submission" date="2020-06" db="EMBL/GenBank/DDBJ databases">
        <title>WGS assembly of Ceratodon purpureus strain R40.</title>
        <authorList>
            <person name="Carey S.B."/>
            <person name="Jenkins J."/>
            <person name="Shu S."/>
            <person name="Lovell J.T."/>
            <person name="Sreedasyam A."/>
            <person name="Maumus F."/>
            <person name="Tiley G.P."/>
            <person name="Fernandez-Pozo N."/>
            <person name="Barry K."/>
            <person name="Chen C."/>
            <person name="Wang M."/>
            <person name="Lipzen A."/>
            <person name="Daum C."/>
            <person name="Saski C.A."/>
            <person name="Payton A.C."/>
            <person name="Mcbreen J.C."/>
            <person name="Conrad R.E."/>
            <person name="Kollar L.M."/>
            <person name="Olsson S."/>
            <person name="Huttunen S."/>
            <person name="Landis J.B."/>
            <person name="Wickett N.J."/>
            <person name="Johnson M.G."/>
            <person name="Rensing S.A."/>
            <person name="Grimwood J."/>
            <person name="Schmutz J."/>
            <person name="Mcdaniel S.F."/>
        </authorList>
    </citation>
    <scope>NUCLEOTIDE SEQUENCE [LARGE SCALE GENOMIC DNA]</scope>
    <source>
        <strain evidence="2 3">R40</strain>
    </source>
</reference>
<accession>A0A8T0GHA3</accession>
<dbReference type="OrthoDB" id="612242at2759"/>
<name>A0A8T0GHA3_CERPU</name>
<evidence type="ECO:0000313" key="3">
    <source>
        <dbReference type="Proteomes" id="UP000822688"/>
    </source>
</evidence>
<keyword evidence="3" id="KW-1185">Reference proteome</keyword>
<comment type="similarity">
    <text evidence="1">Belongs to the FPF1 family.</text>
</comment>
<dbReference type="PANTHER" id="PTHR33433">
    <property type="entry name" value="FLOWERING-PROMOTING FACTOR 1-LIKE PROTEIN 1"/>
    <property type="match status" value="1"/>
</dbReference>
<comment type="caution">
    <text evidence="2">The sequence shown here is derived from an EMBL/GenBank/DDBJ whole genome shotgun (WGS) entry which is preliminary data.</text>
</comment>